<evidence type="ECO:0000256" key="10">
    <source>
        <dbReference type="ARBA" id="ARBA00023180"/>
    </source>
</evidence>
<dbReference type="InterPro" id="IPR017943">
    <property type="entry name" value="Bactericidal_perm-incr_a/b_dom"/>
</dbReference>
<dbReference type="SMART" id="SM00328">
    <property type="entry name" value="BPI1"/>
    <property type="match status" value="1"/>
</dbReference>
<keyword evidence="13" id="KW-0732">Signal</keyword>
<evidence type="ECO:0000256" key="5">
    <source>
        <dbReference type="ARBA" id="ARBA00022529"/>
    </source>
</evidence>
<keyword evidence="17" id="KW-1185">Reference proteome</keyword>
<dbReference type="InterPro" id="IPR032942">
    <property type="entry name" value="BPI/LBP/Plunc"/>
</dbReference>
<evidence type="ECO:0000256" key="9">
    <source>
        <dbReference type="ARBA" id="ARBA00023157"/>
    </source>
</evidence>
<dbReference type="Gene3D" id="3.15.10.10">
    <property type="entry name" value="Bactericidal permeability-increasing protein, domain 1"/>
    <property type="match status" value="1"/>
</dbReference>
<keyword evidence="5 13" id="KW-0929">Antimicrobial</keyword>
<comment type="caution">
    <text evidence="16">The sequence shown here is derived from an EMBL/GenBank/DDBJ whole genome shotgun (WGS) entry which is preliminary data.</text>
</comment>
<evidence type="ECO:0000256" key="1">
    <source>
        <dbReference type="ARBA" id="ARBA00004613"/>
    </source>
</evidence>
<evidence type="ECO:0000256" key="6">
    <source>
        <dbReference type="ARBA" id="ARBA00022588"/>
    </source>
</evidence>
<dbReference type="OrthoDB" id="10255543at2759"/>
<dbReference type="CDD" id="cd00025">
    <property type="entry name" value="BPI1"/>
    <property type="match status" value="1"/>
</dbReference>
<comment type="function">
    <text evidence="13">The cytotoxic action of BPI is limited to many species of Gram-negative bacteria; this specificity may be explained by a strong affinity of the very basic N-terminal half for the negatively charged lipopolysaccharides that are unique to the Gram-negative bacterial outer envelope.</text>
</comment>
<dbReference type="GO" id="GO:0005615">
    <property type="term" value="C:extracellular space"/>
    <property type="evidence" value="ECO:0007669"/>
    <property type="project" value="UniProtKB-UniRule"/>
</dbReference>
<dbReference type="SUPFAM" id="SSF55394">
    <property type="entry name" value="Bactericidal permeability-increasing protein, BPI"/>
    <property type="match status" value="2"/>
</dbReference>
<evidence type="ECO:0000259" key="14">
    <source>
        <dbReference type="SMART" id="SM00328"/>
    </source>
</evidence>
<evidence type="ECO:0000259" key="15">
    <source>
        <dbReference type="SMART" id="SM00329"/>
    </source>
</evidence>
<proteinExistence type="inferred from homology"/>
<evidence type="ECO:0000256" key="3">
    <source>
        <dbReference type="ARBA" id="ARBA00017827"/>
    </source>
</evidence>
<dbReference type="AlphaFoldDB" id="A0A7L1XP34"/>
<dbReference type="GO" id="GO:0031663">
    <property type="term" value="P:lipopolysaccharide-mediated signaling pathway"/>
    <property type="evidence" value="ECO:0007669"/>
    <property type="project" value="TreeGrafter"/>
</dbReference>
<dbReference type="SMART" id="SM00329">
    <property type="entry name" value="BPI2"/>
    <property type="match status" value="1"/>
</dbReference>
<dbReference type="GO" id="GO:0045087">
    <property type="term" value="P:innate immune response"/>
    <property type="evidence" value="ECO:0007669"/>
    <property type="project" value="UniProtKB-UniRule"/>
</dbReference>
<comment type="similarity">
    <text evidence="2">Belongs to the BPI/LBP/Plunc superfamily. BPI/LBP family.</text>
</comment>
<comment type="domain">
    <text evidence="13">The N-terminal region may be exposed to the interior of the granule, whereas the C-terminal portion may be embedded in the membrane. During phagocytosis and degranulation, proteases may be released and activated and cleave BPI at the junction of the N- and C-terminal portions of the molecule, providing controlled release of the N-terminal antibacterial fragment when bacteria are ingested.</text>
</comment>
<feature type="non-terminal residue" evidence="16">
    <location>
        <position position="1"/>
    </location>
</feature>
<dbReference type="Proteomes" id="UP000565698">
    <property type="component" value="Unassembled WGS sequence"/>
</dbReference>
<dbReference type="Pfam" id="PF01273">
    <property type="entry name" value="LBP_BPI_CETP"/>
    <property type="match status" value="1"/>
</dbReference>
<dbReference type="CDD" id="cd00026">
    <property type="entry name" value="BPI2"/>
    <property type="match status" value="1"/>
</dbReference>
<gene>
    <name evidence="16" type="primary">Bpi_0</name>
    <name evidence="16" type="ORF">THIORB_R04951</name>
</gene>
<evidence type="ECO:0000256" key="4">
    <source>
        <dbReference type="ARBA" id="ARBA00022525"/>
    </source>
</evidence>
<keyword evidence="6 13" id="KW-0399">Innate immunity</keyword>
<evidence type="ECO:0000256" key="13">
    <source>
        <dbReference type="RuleBase" id="RU369039"/>
    </source>
</evidence>
<evidence type="ECO:0000256" key="12">
    <source>
        <dbReference type="PIRSR" id="PIRSR002417-50"/>
    </source>
</evidence>
<dbReference type="InterPro" id="IPR030675">
    <property type="entry name" value="BPI/LBP"/>
</dbReference>
<dbReference type="FunFam" id="3.15.20.10:FF:000001">
    <property type="entry name" value="Phospholipid transfer protein"/>
    <property type="match status" value="1"/>
</dbReference>
<keyword evidence="8 13" id="KW-0044">Antibiotic</keyword>
<sequence length="454" mass="50438">TNPGFVVRITQSGLDYAHLHGIAILEKELTHVKLPDISGDFRIRPVGKVHYEISRLDLRNFHFPYSRISLVPNVGLQVSIANAFADVDGNWRVKLHFLKDHGSFDVSAENIYIKINLKLGNDVSGKPTVHTAYCSTRISKVRVHFSGRLGWLYNLFHSAIESRFRKILEGKVCDIVAKSVHSNLQPYMQTLPVTAIINDIAGVDYSLVEPPTATAQSLDVAMKGECYSLAQRSAAPFTPLQLTLPPDHDRMVYFGASSYFFNTASFAYHEAGALVFEITDSMIPKTVDFHLNTTTFSAFVPQLEKMYPDMKMKLKLSAPSAPFLSIGPRGLSLKPVVDIQAYAILPNSTLAPLFLLSLVSNVSATIKVKSGYILGKLNVGRMKFSLKHSNIGTFEMRTLQSIINIYASSILLPRVNDRLAEGFPLPLPDRIQLSNVVVQFHPNLLLLGADVHYQ</sequence>
<evidence type="ECO:0000256" key="2">
    <source>
        <dbReference type="ARBA" id="ARBA00007292"/>
    </source>
</evidence>
<feature type="non-terminal residue" evidence="16">
    <location>
        <position position="454"/>
    </location>
</feature>
<keyword evidence="9 12" id="KW-1015">Disulfide bond</keyword>
<protein>
    <recommendedName>
        <fullName evidence="3 13">Bactericidal permeability-increasing protein</fullName>
        <shortName evidence="13">BPI</shortName>
    </recommendedName>
</protein>
<dbReference type="InterPro" id="IPR017942">
    <property type="entry name" value="Lipid-bd_serum_glycop_N"/>
</dbReference>
<evidence type="ECO:0000256" key="11">
    <source>
        <dbReference type="ARBA" id="ARBA00025943"/>
    </source>
</evidence>
<comment type="subunit">
    <text evidence="11 13">Monomer. Homodimer; disulfide-linked.</text>
</comment>
<accession>A0A7L1XP34</accession>
<organism evidence="16 17">
    <name type="scientific">Thinocorus orbignyianus</name>
    <dbReference type="NCBI Taxonomy" id="161742"/>
    <lineage>
        <taxon>Eukaryota</taxon>
        <taxon>Metazoa</taxon>
        <taxon>Chordata</taxon>
        <taxon>Craniata</taxon>
        <taxon>Vertebrata</taxon>
        <taxon>Euteleostomi</taxon>
        <taxon>Archelosauria</taxon>
        <taxon>Archosauria</taxon>
        <taxon>Dinosauria</taxon>
        <taxon>Saurischia</taxon>
        <taxon>Theropoda</taxon>
        <taxon>Coelurosauria</taxon>
        <taxon>Aves</taxon>
        <taxon>Neognathae</taxon>
        <taxon>Neoaves</taxon>
        <taxon>Aequornithes</taxon>
        <taxon>Ciconiiformes</taxon>
        <taxon>Thinocoridae</taxon>
        <taxon>Thinocorus</taxon>
    </lineage>
</organism>
<dbReference type="Gene3D" id="3.15.20.10">
    <property type="entry name" value="Bactericidal permeability-increasing protein, domain 2"/>
    <property type="match status" value="1"/>
</dbReference>
<evidence type="ECO:0000256" key="7">
    <source>
        <dbReference type="ARBA" id="ARBA00022859"/>
    </source>
</evidence>
<feature type="disulfide bond" evidence="12">
    <location>
        <begin position="134"/>
        <end position="173"/>
    </location>
</feature>
<comment type="domain">
    <text evidence="13">The N- and C-terminal barrels adopt an identical fold despite having only 13% of conserved residues.</text>
</comment>
<name>A0A7L1XP34_9AVES</name>
<dbReference type="GO" id="GO:0050829">
    <property type="term" value="P:defense response to Gram-negative bacterium"/>
    <property type="evidence" value="ECO:0007669"/>
    <property type="project" value="UniProtKB-UniRule"/>
</dbReference>
<keyword evidence="10 13" id="KW-0325">Glycoprotein</keyword>
<keyword evidence="4 13" id="KW-0964">Secreted</keyword>
<dbReference type="FunFam" id="3.15.10.10:FF:000001">
    <property type="entry name" value="phospholipid transfer protein-like"/>
    <property type="match status" value="1"/>
</dbReference>
<dbReference type="PIRSF" id="PIRSF002417">
    <property type="entry name" value="Lipid_binding_protein"/>
    <property type="match status" value="1"/>
</dbReference>
<evidence type="ECO:0000313" key="17">
    <source>
        <dbReference type="Proteomes" id="UP000565698"/>
    </source>
</evidence>
<dbReference type="Pfam" id="PF02886">
    <property type="entry name" value="LBP_BPI_CETP_C"/>
    <property type="match status" value="1"/>
</dbReference>
<dbReference type="EMBL" id="VXBW01006156">
    <property type="protein sequence ID" value="NXP12056.1"/>
    <property type="molecule type" value="Genomic_DNA"/>
</dbReference>
<evidence type="ECO:0000313" key="16">
    <source>
        <dbReference type="EMBL" id="NXP12056.1"/>
    </source>
</evidence>
<evidence type="ECO:0000256" key="8">
    <source>
        <dbReference type="ARBA" id="ARBA00023022"/>
    </source>
</evidence>
<dbReference type="PANTHER" id="PTHR10504:SF84">
    <property type="entry name" value="BACTERICIDAL PERMEABILITY-INCREASING PROTEIN"/>
    <property type="match status" value="1"/>
</dbReference>
<feature type="domain" description="Lipid-binding serum glycoprotein N-terminal" evidence="14">
    <location>
        <begin position="8"/>
        <end position="231"/>
    </location>
</feature>
<comment type="subcellular location">
    <subcellularLocation>
        <location evidence="1 13">Secreted</location>
    </subcellularLocation>
</comment>
<dbReference type="InterPro" id="IPR001124">
    <property type="entry name" value="Lipid-bd_serum_glycop_C"/>
</dbReference>
<feature type="domain" description="Lipid-binding serum glycoprotein C-terminal" evidence="15">
    <location>
        <begin position="246"/>
        <end position="449"/>
    </location>
</feature>
<dbReference type="GO" id="GO:0001530">
    <property type="term" value="F:lipopolysaccharide binding"/>
    <property type="evidence" value="ECO:0007669"/>
    <property type="project" value="TreeGrafter"/>
</dbReference>
<keyword evidence="7 13" id="KW-0391">Immunity</keyword>
<reference evidence="16 17" key="1">
    <citation type="submission" date="2019-09" db="EMBL/GenBank/DDBJ databases">
        <title>Bird 10,000 Genomes (B10K) Project - Family phase.</title>
        <authorList>
            <person name="Zhang G."/>
        </authorList>
    </citation>
    <scope>NUCLEOTIDE SEQUENCE [LARGE SCALE GENOMIC DNA]</scope>
    <source>
        <strain evidence="16">B10K-DU-002-47</strain>
        <tissue evidence="16">Muscle</tissue>
    </source>
</reference>
<dbReference type="PANTHER" id="PTHR10504">
    <property type="entry name" value="BACTERICIDAL PERMEABILITY-INCREASING BPI PROTEIN-RELATED"/>
    <property type="match status" value="1"/>
</dbReference>